<evidence type="ECO:0000313" key="1">
    <source>
        <dbReference type="EMBL" id="KPJ12212.1"/>
    </source>
</evidence>
<keyword evidence="2" id="KW-1185">Reference proteome</keyword>
<dbReference type="AlphaFoldDB" id="A0A0N0PBU0"/>
<accession>A0A0N0PBU0</accession>
<dbReference type="InParanoid" id="A0A0N0PBU0"/>
<proteinExistence type="predicted"/>
<reference evidence="1 2" key="1">
    <citation type="journal article" date="2015" name="Nat. Commun.">
        <title>Outbred genome sequencing and CRISPR/Cas9 gene editing in butterflies.</title>
        <authorList>
            <person name="Li X."/>
            <person name="Fan D."/>
            <person name="Zhang W."/>
            <person name="Liu G."/>
            <person name="Zhang L."/>
            <person name="Zhao L."/>
            <person name="Fang X."/>
            <person name="Chen L."/>
            <person name="Dong Y."/>
            <person name="Chen Y."/>
            <person name="Ding Y."/>
            <person name="Zhao R."/>
            <person name="Feng M."/>
            <person name="Zhu Y."/>
            <person name="Feng Y."/>
            <person name="Jiang X."/>
            <person name="Zhu D."/>
            <person name="Xiang H."/>
            <person name="Feng X."/>
            <person name="Li S."/>
            <person name="Wang J."/>
            <person name="Zhang G."/>
            <person name="Kronforst M.R."/>
            <person name="Wang W."/>
        </authorList>
    </citation>
    <scope>NUCLEOTIDE SEQUENCE [LARGE SCALE GENOMIC DNA]</scope>
    <source>
        <strain evidence="1">Ya'a_city_454_Pm</strain>
        <tissue evidence="1">Whole body</tissue>
    </source>
</reference>
<protein>
    <submittedName>
        <fullName evidence="1">Uncharacterized protein</fullName>
    </submittedName>
</protein>
<name>A0A0N0PBU0_PAPMA</name>
<organism evidence="1 2">
    <name type="scientific">Papilio machaon</name>
    <name type="common">Old World swallowtail butterfly</name>
    <dbReference type="NCBI Taxonomy" id="76193"/>
    <lineage>
        <taxon>Eukaryota</taxon>
        <taxon>Metazoa</taxon>
        <taxon>Ecdysozoa</taxon>
        <taxon>Arthropoda</taxon>
        <taxon>Hexapoda</taxon>
        <taxon>Insecta</taxon>
        <taxon>Pterygota</taxon>
        <taxon>Neoptera</taxon>
        <taxon>Endopterygota</taxon>
        <taxon>Lepidoptera</taxon>
        <taxon>Glossata</taxon>
        <taxon>Ditrysia</taxon>
        <taxon>Papilionoidea</taxon>
        <taxon>Papilionidae</taxon>
        <taxon>Papilioninae</taxon>
        <taxon>Papilio</taxon>
    </lineage>
</organism>
<gene>
    <name evidence="1" type="ORF">RR48_02208</name>
</gene>
<dbReference type="EMBL" id="KQ460784">
    <property type="protein sequence ID" value="KPJ12212.1"/>
    <property type="molecule type" value="Genomic_DNA"/>
</dbReference>
<sequence>MSAEAEACVQRESMPCERREVQDASGAGGGSRLALGWALPARASPTPPHVHACSDLHSADFAIAHRSCPLGQCPIDSNDLEESLRAILCRPGRMAVVQGKGRRAKGAGRALYRSHSLCTCAPTPALPYAPASSGTCGKLAIIQSLLNAACKDFGRSRPGPSRGRPVLFPLKRTTHKKSFISRETGKYKPSNLLPLIPSPIPTFKNEPYAVGKRSNRSWQKDGELLGLKCGGKLENVKASVYCAGSTTGEEAACFRNETTHSTVI</sequence>
<dbReference type="Proteomes" id="UP000053240">
    <property type="component" value="Unassembled WGS sequence"/>
</dbReference>
<evidence type="ECO:0000313" key="2">
    <source>
        <dbReference type="Proteomes" id="UP000053240"/>
    </source>
</evidence>